<dbReference type="InterPro" id="IPR005162">
    <property type="entry name" value="Retrotrans_gag_dom"/>
</dbReference>
<feature type="compositionally biased region" description="Basic and acidic residues" evidence="1">
    <location>
        <begin position="126"/>
        <end position="147"/>
    </location>
</feature>
<protein>
    <submittedName>
        <fullName evidence="3">Reverse transcriptase domain-containing protein</fullName>
    </submittedName>
</protein>
<accession>A0ABQ5BLN0</accession>
<reference evidence="3" key="1">
    <citation type="journal article" date="2022" name="Int. J. Mol. Sci.">
        <title>Draft Genome of Tanacetum Coccineum: Genomic Comparison of Closely Related Tanacetum-Family Plants.</title>
        <authorList>
            <person name="Yamashiro T."/>
            <person name="Shiraishi A."/>
            <person name="Nakayama K."/>
            <person name="Satake H."/>
        </authorList>
    </citation>
    <scope>NUCLEOTIDE SEQUENCE</scope>
</reference>
<comment type="caution">
    <text evidence="3">The sequence shown here is derived from an EMBL/GenBank/DDBJ whole genome shotgun (WGS) entry which is preliminary data.</text>
</comment>
<feature type="region of interest" description="Disordered" evidence="1">
    <location>
        <begin position="1"/>
        <end position="40"/>
    </location>
</feature>
<feature type="compositionally biased region" description="Low complexity" evidence="1">
    <location>
        <begin position="7"/>
        <end position="18"/>
    </location>
</feature>
<keyword evidence="4" id="KW-1185">Reference proteome</keyword>
<sequence>MVDSQLEGEAAPGAGLEGTSVGPQEGPTEPAQLTQTALSPVFIKKNIDVLRTMIKEHDQQAKAKATPKKLAYDESEEENSDDSEAKGLSDPPSHESSGTSKARKRGCPSAKSQRSLSRIKTLSQLRRSERLEGRSRSKAKPRGERARSRGKRSGRMKYHEKAKLLRNVKVYEVSKDLEDHLGIFSTAAEQEEWHMPVWRRMFRQTLSGAARNWFDDLDPKSVDSFEELSQKFLEEFSQQNRYVKDPTEIHGIKRRMNEGLQAFMSRFKSESWHIKGVPPVLRISAFMHGHGHLKFSKKLNDKIPKTFDEMFKRVRAFIKGEAATRSAEVARASQWDKGVSRPGWSGGQERFRGRSGPREFRRNMCLLFRKGHTPPIILEGAIEGYHIRRIYVDGGSSSEIMYEHCFKSFGADVKSKLRKASALLVGFSSETYHPLGLIDLMDQNEKPWGSGFDHPFDDHIPNGQGSCHNEDQQGSHMGMQTDRENAKFMEETQWCQHRKQMSRTREQALLRDRNVPNQRSGKASMITEETWEEIH</sequence>
<organism evidence="3 4">
    <name type="scientific">Tanacetum coccineum</name>
    <dbReference type="NCBI Taxonomy" id="301880"/>
    <lineage>
        <taxon>Eukaryota</taxon>
        <taxon>Viridiplantae</taxon>
        <taxon>Streptophyta</taxon>
        <taxon>Embryophyta</taxon>
        <taxon>Tracheophyta</taxon>
        <taxon>Spermatophyta</taxon>
        <taxon>Magnoliopsida</taxon>
        <taxon>eudicotyledons</taxon>
        <taxon>Gunneridae</taxon>
        <taxon>Pentapetalae</taxon>
        <taxon>asterids</taxon>
        <taxon>campanulids</taxon>
        <taxon>Asterales</taxon>
        <taxon>Asteraceae</taxon>
        <taxon>Asteroideae</taxon>
        <taxon>Anthemideae</taxon>
        <taxon>Anthemidinae</taxon>
        <taxon>Tanacetum</taxon>
    </lineage>
</organism>
<dbReference type="GO" id="GO:0003964">
    <property type="term" value="F:RNA-directed DNA polymerase activity"/>
    <property type="evidence" value="ECO:0007669"/>
    <property type="project" value="UniProtKB-KW"/>
</dbReference>
<gene>
    <name evidence="3" type="ORF">Tco_0874451</name>
</gene>
<feature type="region of interest" description="Disordered" evidence="1">
    <location>
        <begin position="57"/>
        <end position="157"/>
    </location>
</feature>
<dbReference type="Pfam" id="PF03732">
    <property type="entry name" value="Retrotrans_gag"/>
    <property type="match status" value="1"/>
</dbReference>
<evidence type="ECO:0000256" key="1">
    <source>
        <dbReference type="SAM" id="MobiDB-lite"/>
    </source>
</evidence>
<keyword evidence="3" id="KW-0695">RNA-directed DNA polymerase</keyword>
<feature type="compositionally biased region" description="Polar residues" evidence="1">
    <location>
        <begin position="110"/>
        <end position="121"/>
    </location>
</feature>
<evidence type="ECO:0000259" key="2">
    <source>
        <dbReference type="Pfam" id="PF03732"/>
    </source>
</evidence>
<reference evidence="3" key="2">
    <citation type="submission" date="2022-01" db="EMBL/GenBank/DDBJ databases">
        <authorList>
            <person name="Yamashiro T."/>
            <person name="Shiraishi A."/>
            <person name="Satake H."/>
            <person name="Nakayama K."/>
        </authorList>
    </citation>
    <scope>NUCLEOTIDE SEQUENCE</scope>
</reference>
<name>A0ABQ5BLN0_9ASTR</name>
<evidence type="ECO:0000313" key="4">
    <source>
        <dbReference type="Proteomes" id="UP001151760"/>
    </source>
</evidence>
<dbReference type="Proteomes" id="UP001151760">
    <property type="component" value="Unassembled WGS sequence"/>
</dbReference>
<dbReference type="PANTHER" id="PTHR33223">
    <property type="entry name" value="CCHC-TYPE DOMAIN-CONTAINING PROTEIN"/>
    <property type="match status" value="1"/>
</dbReference>
<keyword evidence="3" id="KW-0548">Nucleotidyltransferase</keyword>
<keyword evidence="3" id="KW-0808">Transferase</keyword>
<dbReference type="EMBL" id="BQNB010013420">
    <property type="protein sequence ID" value="GJT15745.1"/>
    <property type="molecule type" value="Genomic_DNA"/>
</dbReference>
<feature type="compositionally biased region" description="Acidic residues" evidence="1">
    <location>
        <begin position="73"/>
        <end position="82"/>
    </location>
</feature>
<proteinExistence type="predicted"/>
<feature type="domain" description="Retrotransposon gag" evidence="2">
    <location>
        <begin position="201"/>
        <end position="289"/>
    </location>
</feature>
<evidence type="ECO:0000313" key="3">
    <source>
        <dbReference type="EMBL" id="GJT15745.1"/>
    </source>
</evidence>
<dbReference type="PANTHER" id="PTHR33223:SF11">
    <property type="entry name" value="ELEMENT PROTEIN, PUTATIVE-RELATED"/>
    <property type="match status" value="1"/>
</dbReference>